<dbReference type="Pfam" id="PF01029">
    <property type="entry name" value="NusB"/>
    <property type="match status" value="1"/>
</dbReference>
<proteinExistence type="inferred from homology"/>
<protein>
    <submittedName>
        <fullName evidence="9">Antitermination protein NusB</fullName>
    </submittedName>
</protein>
<dbReference type="SUPFAM" id="SSF53335">
    <property type="entry name" value="S-adenosyl-L-methionine-dependent methyltransferases"/>
    <property type="match status" value="1"/>
</dbReference>
<feature type="binding site" evidence="5">
    <location>
        <position position="322"/>
    </location>
    <ligand>
        <name>S-adenosyl-L-methionine</name>
        <dbReference type="ChEBI" id="CHEBI:59789"/>
    </ligand>
</feature>
<evidence type="ECO:0000256" key="5">
    <source>
        <dbReference type="PROSITE-ProRule" id="PRU01023"/>
    </source>
</evidence>
<dbReference type="InterPro" id="IPR035926">
    <property type="entry name" value="NusB-like_sf"/>
</dbReference>
<dbReference type="Gene3D" id="1.10.940.10">
    <property type="entry name" value="NusB-like"/>
    <property type="match status" value="1"/>
</dbReference>
<evidence type="ECO:0000256" key="2">
    <source>
        <dbReference type="ARBA" id="ARBA00022679"/>
    </source>
</evidence>
<dbReference type="AlphaFoldDB" id="A0A3N0IPA1"/>
<dbReference type="InterPro" id="IPR049560">
    <property type="entry name" value="MeTrfase_RsmB-F_NOP2_cat"/>
</dbReference>
<evidence type="ECO:0000313" key="9">
    <source>
        <dbReference type="EMBL" id="RNM38815.1"/>
    </source>
</evidence>
<feature type="region of interest" description="Disordered" evidence="6">
    <location>
        <begin position="1"/>
        <end position="31"/>
    </location>
</feature>
<organism evidence="9 11">
    <name type="scientific">Eggerthella sinensis</name>
    <dbReference type="NCBI Taxonomy" id="242230"/>
    <lineage>
        <taxon>Bacteria</taxon>
        <taxon>Bacillati</taxon>
        <taxon>Actinomycetota</taxon>
        <taxon>Coriobacteriia</taxon>
        <taxon>Eggerthellales</taxon>
        <taxon>Eggerthellaceae</taxon>
        <taxon>Eggerthella</taxon>
    </lineage>
</organism>
<feature type="active site" description="Nucleophile" evidence="5">
    <location>
        <position position="421"/>
    </location>
</feature>
<dbReference type="EMBL" id="PPTT01000031">
    <property type="protein sequence ID" value="RDB66617.1"/>
    <property type="molecule type" value="Genomic_DNA"/>
</dbReference>
<dbReference type="GO" id="GO:0006355">
    <property type="term" value="P:regulation of DNA-templated transcription"/>
    <property type="evidence" value="ECO:0007669"/>
    <property type="project" value="InterPro"/>
</dbReference>
<dbReference type="RefSeq" id="WP_114547448.1">
    <property type="nucleotide sequence ID" value="NZ_PPTT01000031.1"/>
</dbReference>
<dbReference type="PROSITE" id="PS51686">
    <property type="entry name" value="SAM_MT_RSMB_NOP"/>
    <property type="match status" value="1"/>
</dbReference>
<keyword evidence="10" id="KW-1185">Reference proteome</keyword>
<dbReference type="InterPro" id="IPR054728">
    <property type="entry name" value="RsmB-like_ferredoxin"/>
</dbReference>
<evidence type="ECO:0000256" key="6">
    <source>
        <dbReference type="SAM" id="MobiDB-lite"/>
    </source>
</evidence>
<dbReference type="SUPFAM" id="SSF48013">
    <property type="entry name" value="NusB-like"/>
    <property type="match status" value="1"/>
</dbReference>
<evidence type="ECO:0000256" key="1">
    <source>
        <dbReference type="ARBA" id="ARBA00022603"/>
    </source>
</evidence>
<evidence type="ECO:0000256" key="3">
    <source>
        <dbReference type="ARBA" id="ARBA00022691"/>
    </source>
</evidence>
<feature type="domain" description="SAM-dependent MTase RsmB/NOP-type" evidence="7">
    <location>
        <begin position="196"/>
        <end position="475"/>
    </location>
</feature>
<dbReference type="Pfam" id="PF22458">
    <property type="entry name" value="RsmF-B_ferredox"/>
    <property type="match status" value="1"/>
</dbReference>
<dbReference type="OrthoDB" id="9810297at2"/>
<gene>
    <name evidence="8" type="ORF">C1876_14545</name>
    <name evidence="9" type="ORF">DMP09_17215</name>
</gene>
<evidence type="ECO:0000313" key="10">
    <source>
        <dbReference type="Proteomes" id="UP000253817"/>
    </source>
</evidence>
<feature type="binding site" evidence="5">
    <location>
        <position position="349"/>
    </location>
    <ligand>
        <name>S-adenosyl-L-methionine</name>
        <dbReference type="ChEBI" id="CHEBI:59789"/>
    </ligand>
</feature>
<reference evidence="9" key="3">
    <citation type="journal article" date="2019" name="Microbiol. Resour. Announc.">
        <title>Draft Genome Sequences of Type Strains of Gordonibacter faecihominis, Paraeggerthella hongkongensis, Parvibacter caecicola,Slackia equolifaciens, Slackia faecicanis, and Slackia isoflavoniconvertens.</title>
        <authorList>
            <person name="Danylec N."/>
            <person name="Stoll D.A."/>
            <person name="Dotsch A."/>
            <person name="Huch M."/>
        </authorList>
    </citation>
    <scope>NUCLEOTIDE SEQUENCE</scope>
    <source>
        <strain evidence="9">DSM 16107</strain>
    </source>
</reference>
<comment type="caution">
    <text evidence="9">The sequence shown here is derived from an EMBL/GenBank/DDBJ whole genome shotgun (WGS) entry which is preliminary data.</text>
</comment>
<accession>A0A3N0IPA1</accession>
<dbReference type="PRINTS" id="PR02008">
    <property type="entry name" value="RCMTFAMILY"/>
</dbReference>
<sequence>MPEKLERPENHQPKGYAGPAGAPKKQRSKASPARLAALDVVRAVRERDAFAQDVIGTRIDRSDLSSEDRAFATKLALGVVSSTGALDDVIDRALNDPADVKPDVRDALRLSTYEIIFLGKSPHAAVDQGVELVRSFANSASGLANAVLRKVVLLRQSFPFGDPARDLEALARLHAFPVWLVRKLVADLGPQAAIEFMRASNDQAPLFIAVNAAKTNDEALVAAFAKLDEDLEPVAIDDGIVPGCYRVLDTRALLLPEVKRLFSQGKILVSDAASQLVAASVLPEQKPGSLLEVGAGRATKTILLQSDATRAYGSQLVLATLDNHAFKTKLLLERAERYGAEVAEALTGDALELDAVVGERRFDEIFIDAPCSGLGTLRRHPEIRWRIAPADIVEFARVQLGMLQAAAPHVEVGGTLAYATCTVTREENNGVVKAFLESEAGSGFELAPINGRACVATRLSVGSSDAHFAVRFVRTA</sequence>
<dbReference type="Proteomes" id="UP000253817">
    <property type="component" value="Unassembled WGS sequence"/>
</dbReference>
<feature type="binding site" evidence="5">
    <location>
        <position position="368"/>
    </location>
    <ligand>
        <name>S-adenosyl-L-methionine</name>
        <dbReference type="ChEBI" id="CHEBI:59789"/>
    </ligand>
</feature>
<dbReference type="GO" id="GO:0003723">
    <property type="term" value="F:RNA binding"/>
    <property type="evidence" value="ECO:0007669"/>
    <property type="project" value="UniProtKB-UniRule"/>
</dbReference>
<keyword evidence="4 5" id="KW-0694">RNA-binding</keyword>
<name>A0A3N0IPA1_9ACTN</name>
<dbReference type="PANTHER" id="PTHR22807">
    <property type="entry name" value="NOP2 YEAST -RELATED NOL1/NOP2/FMU SUN DOMAIN-CONTAINING"/>
    <property type="match status" value="1"/>
</dbReference>
<evidence type="ECO:0000313" key="8">
    <source>
        <dbReference type="EMBL" id="RDB66617.1"/>
    </source>
</evidence>
<dbReference type="GO" id="GO:0001510">
    <property type="term" value="P:RNA methylation"/>
    <property type="evidence" value="ECO:0007669"/>
    <property type="project" value="InterPro"/>
</dbReference>
<reference evidence="11" key="2">
    <citation type="submission" date="2018-05" db="EMBL/GenBank/DDBJ databases">
        <title>Genome Sequencing of selected type strains of the family Eggerthellaceae.</title>
        <authorList>
            <person name="Danylec N."/>
            <person name="Stoll D.A."/>
            <person name="Doetsch A."/>
            <person name="Huch M."/>
        </authorList>
    </citation>
    <scope>NUCLEOTIDE SEQUENCE [LARGE SCALE GENOMIC DNA]</scope>
    <source>
        <strain evidence="11">DSM 16107</strain>
    </source>
</reference>
<dbReference type="EMBL" id="QICC01000145">
    <property type="protein sequence ID" value="RNM38815.1"/>
    <property type="molecule type" value="Genomic_DNA"/>
</dbReference>
<dbReference type="InterPro" id="IPR029063">
    <property type="entry name" value="SAM-dependent_MTases_sf"/>
</dbReference>
<comment type="similarity">
    <text evidence="5">Belongs to the class I-like SAM-binding methyltransferase superfamily. RsmB/NOP family.</text>
</comment>
<dbReference type="Gene3D" id="3.40.50.150">
    <property type="entry name" value="Vaccinia Virus protein VP39"/>
    <property type="match status" value="1"/>
</dbReference>
<dbReference type="Pfam" id="PF01189">
    <property type="entry name" value="Methyltr_RsmB-F"/>
    <property type="match status" value="1"/>
</dbReference>
<keyword evidence="1 5" id="KW-0489">Methyltransferase</keyword>
<dbReference type="GO" id="GO:0008173">
    <property type="term" value="F:RNA methyltransferase activity"/>
    <property type="evidence" value="ECO:0007669"/>
    <property type="project" value="InterPro"/>
</dbReference>
<dbReference type="PANTHER" id="PTHR22807:SF53">
    <property type="entry name" value="RIBOSOMAL RNA SMALL SUBUNIT METHYLTRANSFERASE B-RELATED"/>
    <property type="match status" value="1"/>
</dbReference>
<evidence type="ECO:0000259" key="7">
    <source>
        <dbReference type="PROSITE" id="PS51686"/>
    </source>
</evidence>
<dbReference type="InterPro" id="IPR006027">
    <property type="entry name" value="NusB_RsmB_TIM44"/>
</dbReference>
<reference evidence="8 10" key="1">
    <citation type="journal article" date="2018" name="Elife">
        <title>Discovery and characterization of a prevalent human gut bacterial enzyme sufficient for the inactivation of a family of plant toxins.</title>
        <authorList>
            <person name="Koppel N."/>
            <person name="Bisanz J.E."/>
            <person name="Pandelia M.E."/>
            <person name="Turnbaugh P.J."/>
            <person name="Balskus E.P."/>
        </authorList>
    </citation>
    <scope>NUCLEOTIDE SEQUENCE [LARGE SCALE GENOMIC DNA]</scope>
    <source>
        <strain evidence="8 10">DSM 16107</strain>
    </source>
</reference>
<feature type="compositionally biased region" description="Basic and acidic residues" evidence="6">
    <location>
        <begin position="1"/>
        <end position="12"/>
    </location>
</feature>
<dbReference type="Proteomes" id="UP000270112">
    <property type="component" value="Unassembled WGS sequence"/>
</dbReference>
<dbReference type="InterPro" id="IPR001678">
    <property type="entry name" value="MeTrfase_RsmB-F_NOP2_dom"/>
</dbReference>
<keyword evidence="2 5" id="KW-0808">Transferase</keyword>
<evidence type="ECO:0000313" key="11">
    <source>
        <dbReference type="Proteomes" id="UP000270112"/>
    </source>
</evidence>
<keyword evidence="3 5" id="KW-0949">S-adenosyl-L-methionine</keyword>
<comment type="caution">
    <text evidence="5">Lacks conserved residue(s) required for the propagation of feature annotation.</text>
</comment>
<dbReference type="InterPro" id="IPR023267">
    <property type="entry name" value="RCMT"/>
</dbReference>
<evidence type="ECO:0000256" key="4">
    <source>
        <dbReference type="ARBA" id="ARBA00022884"/>
    </source>
</evidence>